<reference evidence="4 5" key="1">
    <citation type="submission" date="2020-08" db="EMBL/GenBank/DDBJ databases">
        <authorList>
            <person name="Ren C."/>
            <person name="Gu Y."/>
            <person name="Xu Y."/>
        </authorList>
    </citation>
    <scope>NUCLEOTIDE SEQUENCE [LARGE SCALE GENOMIC DNA]</scope>
    <source>
        <strain evidence="4 5">LBM18003</strain>
    </source>
</reference>
<dbReference type="AlphaFoldDB" id="A0A7G9WKM6"/>
<dbReference type="SUPFAM" id="SSF56420">
    <property type="entry name" value="Peptide deformylase"/>
    <property type="match status" value="1"/>
</dbReference>
<keyword evidence="2 3" id="KW-0408">Iron</keyword>
<dbReference type="GO" id="GO:0042586">
    <property type="term" value="F:peptide deformylase activity"/>
    <property type="evidence" value="ECO:0007669"/>
    <property type="project" value="UniProtKB-UniRule"/>
</dbReference>
<accession>A0A7G9WKM6</accession>
<dbReference type="CDD" id="cd00487">
    <property type="entry name" value="Pep_deformylase"/>
    <property type="match status" value="1"/>
</dbReference>
<comment type="catalytic activity">
    <reaction evidence="3">
        <text>N-terminal N-formyl-L-methionyl-[peptide] + H2O = N-terminal L-methionyl-[peptide] + formate</text>
        <dbReference type="Rhea" id="RHEA:24420"/>
        <dbReference type="Rhea" id="RHEA-COMP:10639"/>
        <dbReference type="Rhea" id="RHEA-COMP:10640"/>
        <dbReference type="ChEBI" id="CHEBI:15377"/>
        <dbReference type="ChEBI" id="CHEBI:15740"/>
        <dbReference type="ChEBI" id="CHEBI:49298"/>
        <dbReference type="ChEBI" id="CHEBI:64731"/>
        <dbReference type="EC" id="3.5.1.88"/>
    </reaction>
</comment>
<protein>
    <recommendedName>
        <fullName evidence="3">Peptide deformylase</fullName>
        <shortName evidence="3">PDF</shortName>
        <ecNumber evidence="3">3.5.1.88</ecNumber>
    </recommendedName>
    <alternativeName>
        <fullName evidence="3">Polypeptide deformylase</fullName>
    </alternativeName>
</protein>
<keyword evidence="5" id="KW-1185">Reference proteome</keyword>
<proteinExistence type="inferred from homology"/>
<dbReference type="GO" id="GO:0046872">
    <property type="term" value="F:metal ion binding"/>
    <property type="evidence" value="ECO:0007669"/>
    <property type="project" value="UniProtKB-KW"/>
</dbReference>
<dbReference type="Gene3D" id="3.90.45.10">
    <property type="entry name" value="Peptide deformylase"/>
    <property type="match status" value="1"/>
</dbReference>
<dbReference type="Proteomes" id="UP000516046">
    <property type="component" value="Chromosome"/>
</dbReference>
<dbReference type="Pfam" id="PF01327">
    <property type="entry name" value="Pep_deformylase"/>
    <property type="match status" value="1"/>
</dbReference>
<feature type="binding site" evidence="3">
    <location>
        <position position="134"/>
    </location>
    <ligand>
        <name>Fe cation</name>
        <dbReference type="ChEBI" id="CHEBI:24875"/>
    </ligand>
</feature>
<gene>
    <name evidence="3 4" type="primary">def</name>
    <name evidence="4" type="ORF">H6X83_06460</name>
</gene>
<feature type="binding site" evidence="3">
    <location>
        <position position="130"/>
    </location>
    <ligand>
        <name>Fe cation</name>
        <dbReference type="ChEBI" id="CHEBI:24875"/>
    </ligand>
</feature>
<dbReference type="GO" id="GO:0006412">
    <property type="term" value="P:translation"/>
    <property type="evidence" value="ECO:0007669"/>
    <property type="project" value="UniProtKB-UniRule"/>
</dbReference>
<comment type="similarity">
    <text evidence="1 3">Belongs to the polypeptide deformylase family.</text>
</comment>
<dbReference type="PANTHER" id="PTHR10458:SF22">
    <property type="entry name" value="PEPTIDE DEFORMYLASE"/>
    <property type="match status" value="1"/>
</dbReference>
<dbReference type="PIRSF" id="PIRSF004749">
    <property type="entry name" value="Pep_def"/>
    <property type="match status" value="1"/>
</dbReference>
<sequence>MGIRNIRKGNDPCLKVVCRPVEKFDAKLGELLDDMYDTMKQADGVGLAAPQVGIRRRAVVIDVGEGRVELVNPEFLLQEGEQECVEGCLSFPNRWGVTHRPKHVKVRAQHRDGSFFEVDAEDFFALACCHEIDHLNGIVFLSHVEHFLTEEELQKMH</sequence>
<evidence type="ECO:0000256" key="2">
    <source>
        <dbReference type="ARBA" id="ARBA00023004"/>
    </source>
</evidence>
<dbReference type="NCBIfam" id="TIGR00079">
    <property type="entry name" value="pept_deformyl"/>
    <property type="match status" value="1"/>
</dbReference>
<evidence type="ECO:0000256" key="1">
    <source>
        <dbReference type="ARBA" id="ARBA00010759"/>
    </source>
</evidence>
<keyword evidence="3" id="KW-0479">Metal-binding</keyword>
<dbReference type="RefSeq" id="WP_212508307.1">
    <property type="nucleotide sequence ID" value="NZ_CP060696.1"/>
</dbReference>
<comment type="cofactor">
    <cofactor evidence="3">
        <name>Fe(2+)</name>
        <dbReference type="ChEBI" id="CHEBI:29033"/>
    </cofactor>
    <text evidence="3">Binds 1 Fe(2+) ion.</text>
</comment>
<dbReference type="InterPro" id="IPR036821">
    <property type="entry name" value="Peptide_deformylase_sf"/>
</dbReference>
<dbReference type="EC" id="3.5.1.88" evidence="3"/>
<dbReference type="NCBIfam" id="NF001159">
    <property type="entry name" value="PRK00150.1-3"/>
    <property type="match status" value="1"/>
</dbReference>
<dbReference type="EMBL" id="CP060696">
    <property type="protein sequence ID" value="QNO19238.1"/>
    <property type="molecule type" value="Genomic_DNA"/>
</dbReference>
<name>A0A7G9WKM6_9FIRM</name>
<evidence type="ECO:0000256" key="3">
    <source>
        <dbReference type="HAMAP-Rule" id="MF_00163"/>
    </source>
</evidence>
<feature type="active site" evidence="3">
    <location>
        <position position="131"/>
    </location>
</feature>
<dbReference type="PRINTS" id="PR01576">
    <property type="entry name" value="PDEFORMYLASE"/>
</dbReference>
<dbReference type="KEGG" id="caml:H6X83_06460"/>
<evidence type="ECO:0000313" key="4">
    <source>
        <dbReference type="EMBL" id="QNO19238.1"/>
    </source>
</evidence>
<keyword evidence="3 4" id="KW-0378">Hydrolase</keyword>
<organism evidence="4 5">
    <name type="scientific">Caproicibacterium amylolyticum</name>
    <dbReference type="NCBI Taxonomy" id="2766537"/>
    <lineage>
        <taxon>Bacteria</taxon>
        <taxon>Bacillati</taxon>
        <taxon>Bacillota</taxon>
        <taxon>Clostridia</taxon>
        <taxon>Eubacteriales</taxon>
        <taxon>Oscillospiraceae</taxon>
        <taxon>Caproicibacterium</taxon>
    </lineage>
</organism>
<dbReference type="PANTHER" id="PTHR10458">
    <property type="entry name" value="PEPTIDE DEFORMYLASE"/>
    <property type="match status" value="1"/>
</dbReference>
<feature type="binding site" evidence="3">
    <location>
        <position position="88"/>
    </location>
    <ligand>
        <name>Fe cation</name>
        <dbReference type="ChEBI" id="CHEBI:24875"/>
    </ligand>
</feature>
<evidence type="ECO:0000313" key="5">
    <source>
        <dbReference type="Proteomes" id="UP000516046"/>
    </source>
</evidence>
<dbReference type="HAMAP" id="MF_00163">
    <property type="entry name" value="Pep_deformylase"/>
    <property type="match status" value="1"/>
</dbReference>
<comment type="function">
    <text evidence="3">Removes the formyl group from the N-terminal Met of newly synthesized proteins. Requires at least a dipeptide for an efficient rate of reaction. N-terminal L-methionine is a prerequisite for activity but the enzyme has broad specificity at other positions.</text>
</comment>
<keyword evidence="3" id="KW-0648">Protein biosynthesis</keyword>
<dbReference type="InterPro" id="IPR023635">
    <property type="entry name" value="Peptide_deformylase"/>
</dbReference>